<name>A0AA39V7R9_9LECA</name>
<sequence length="239" mass="26822">MLQARRAAVRLAQRPLVSQRRGYADPPYSPDPTTSDRRTDVQKPPPGPESSGTDSLHTASAGGHEPTHHAPHPHPVDEHLGRGFYISIAALALSFAVYKYSRSSPSDPDHQPFLTRVMQSYNWFQDEFARRNALHTAMVEQAAEDRNLFQSSPWTHHTELKFQEIFNTGSPYNVPAGHSIDLSAVIAHYEKQNAATEEKRIERVTRQAEDAELEAQRQATERNRKSSILQQLGLAKPNA</sequence>
<keyword evidence="3" id="KW-1185">Reference proteome</keyword>
<proteinExistence type="predicted"/>
<dbReference type="EMBL" id="JAFEKC020000014">
    <property type="protein sequence ID" value="KAK0510825.1"/>
    <property type="molecule type" value="Genomic_DNA"/>
</dbReference>
<accession>A0AA39V7R9</accession>
<feature type="region of interest" description="Disordered" evidence="1">
    <location>
        <begin position="1"/>
        <end position="76"/>
    </location>
</feature>
<evidence type="ECO:0000313" key="3">
    <source>
        <dbReference type="Proteomes" id="UP001166286"/>
    </source>
</evidence>
<organism evidence="2 3">
    <name type="scientific">Cladonia borealis</name>
    <dbReference type="NCBI Taxonomy" id="184061"/>
    <lineage>
        <taxon>Eukaryota</taxon>
        <taxon>Fungi</taxon>
        <taxon>Dikarya</taxon>
        <taxon>Ascomycota</taxon>
        <taxon>Pezizomycotina</taxon>
        <taxon>Lecanoromycetes</taxon>
        <taxon>OSLEUM clade</taxon>
        <taxon>Lecanoromycetidae</taxon>
        <taxon>Lecanorales</taxon>
        <taxon>Lecanorineae</taxon>
        <taxon>Cladoniaceae</taxon>
        <taxon>Cladonia</taxon>
    </lineage>
</organism>
<feature type="region of interest" description="Disordered" evidence="1">
    <location>
        <begin position="212"/>
        <end position="239"/>
    </location>
</feature>
<evidence type="ECO:0008006" key="4">
    <source>
        <dbReference type="Google" id="ProtNLM"/>
    </source>
</evidence>
<dbReference type="GO" id="GO:0005739">
    <property type="term" value="C:mitochondrion"/>
    <property type="evidence" value="ECO:0007669"/>
    <property type="project" value="InterPro"/>
</dbReference>
<dbReference type="AlphaFoldDB" id="A0AA39V7R9"/>
<dbReference type="PANTHER" id="PTHR42100:SF1">
    <property type="entry name" value="OXIDOREDUCTASE 178 KDA SUBUNIT, PUTATIVE (AFU_ORTHOLOGUE AFUA_8G04320)-RELATED"/>
    <property type="match status" value="1"/>
</dbReference>
<dbReference type="Proteomes" id="UP001166286">
    <property type="component" value="Unassembled WGS sequence"/>
</dbReference>
<gene>
    <name evidence="2" type="ORF">JMJ35_006377</name>
</gene>
<evidence type="ECO:0000313" key="2">
    <source>
        <dbReference type="EMBL" id="KAK0510825.1"/>
    </source>
</evidence>
<feature type="compositionally biased region" description="Low complexity" evidence="1">
    <location>
        <begin position="1"/>
        <end position="14"/>
    </location>
</feature>
<reference evidence="2" key="1">
    <citation type="submission" date="2023-03" db="EMBL/GenBank/DDBJ databases">
        <title>Complete genome of Cladonia borealis.</title>
        <authorList>
            <person name="Park H."/>
        </authorList>
    </citation>
    <scope>NUCLEOTIDE SEQUENCE</scope>
    <source>
        <strain evidence="2">ANT050790</strain>
    </source>
</reference>
<evidence type="ECO:0000256" key="1">
    <source>
        <dbReference type="SAM" id="MobiDB-lite"/>
    </source>
</evidence>
<protein>
    <recommendedName>
        <fullName evidence="4">NADH-ubiquinone oxidoreductase 17.8 kDa subunit</fullName>
    </recommendedName>
</protein>
<dbReference type="InterPro" id="IPR034444">
    <property type="entry name" value="Nuo17.8"/>
</dbReference>
<comment type="caution">
    <text evidence="2">The sequence shown here is derived from an EMBL/GenBank/DDBJ whole genome shotgun (WGS) entry which is preliminary data.</text>
</comment>
<dbReference type="PANTHER" id="PTHR42100">
    <property type="entry name" value="OXIDOREDUCTASE 178 KDA SUBUNIT, PUTATIVE (AFU_ORTHOLOGUE AFUA_8G04320)-RELATED"/>
    <property type="match status" value="1"/>
</dbReference>